<evidence type="ECO:0000313" key="5">
    <source>
        <dbReference type="Proteomes" id="UP000221394"/>
    </source>
</evidence>
<keyword evidence="1" id="KW-0479">Metal-binding</keyword>
<dbReference type="Gene3D" id="3.40.50.1400">
    <property type="match status" value="2"/>
</dbReference>
<accession>A0A2A9EDL9</accession>
<dbReference type="CDD" id="cd03414">
    <property type="entry name" value="CbiX_SirB_C"/>
    <property type="match status" value="1"/>
</dbReference>
<comment type="caution">
    <text evidence="4">The sequence shown here is derived from an EMBL/GenBank/DDBJ whole genome shotgun (WGS) entry which is preliminary data.</text>
</comment>
<organism evidence="4 5">
    <name type="scientific">Flavimobilis soli</name>
    <dbReference type="NCBI Taxonomy" id="442709"/>
    <lineage>
        <taxon>Bacteria</taxon>
        <taxon>Bacillati</taxon>
        <taxon>Actinomycetota</taxon>
        <taxon>Actinomycetes</taxon>
        <taxon>Micrococcales</taxon>
        <taxon>Jonesiaceae</taxon>
        <taxon>Flavimobilis</taxon>
    </lineage>
</organism>
<evidence type="ECO:0000256" key="1">
    <source>
        <dbReference type="ARBA" id="ARBA00022723"/>
    </source>
</evidence>
<evidence type="ECO:0000256" key="2">
    <source>
        <dbReference type="ARBA" id="ARBA00023239"/>
    </source>
</evidence>
<sequence>MSALGPAHAAPVPDAPAAAHAAPARTRPALVATSHGTDNLDGRAAVASIAADVRAARPGLTVREAFVDVQEPEVADVVAEELARTSGADGLRAVVVPLLLSAGFHTYVDIAEAAEPDGAVATGALGPDVRLADIVVERLHEAGATPDDTVVLAAAGSSDPRAAAAVEEMLTLVRERWSGAVTIGYGAGAEPRVPDAVTHARAAGATRVVVASYLLAPGFFLDRLHEAGADVVTAPLAPDPRLAQVVLDRYDDAVSGRATLR</sequence>
<dbReference type="PANTHER" id="PTHR33542:SF5">
    <property type="entry name" value="FERROCHELATASE CHE1"/>
    <property type="match status" value="1"/>
</dbReference>
<dbReference type="Proteomes" id="UP000221394">
    <property type="component" value="Unassembled WGS sequence"/>
</dbReference>
<dbReference type="GO" id="GO:0016829">
    <property type="term" value="F:lyase activity"/>
    <property type="evidence" value="ECO:0007669"/>
    <property type="project" value="UniProtKB-KW"/>
</dbReference>
<dbReference type="EMBL" id="PDJH01000001">
    <property type="protein sequence ID" value="PFG36320.1"/>
    <property type="molecule type" value="Genomic_DNA"/>
</dbReference>
<keyword evidence="2" id="KW-0456">Lyase</keyword>
<keyword evidence="5" id="KW-1185">Reference proteome</keyword>
<dbReference type="CDD" id="cd03416">
    <property type="entry name" value="CbiX_SirB_N"/>
    <property type="match status" value="1"/>
</dbReference>
<dbReference type="RefSeq" id="WP_098457515.1">
    <property type="nucleotide sequence ID" value="NZ_PDJH01000001.1"/>
</dbReference>
<dbReference type="InterPro" id="IPR050963">
    <property type="entry name" value="Sirohydro_Cobaltochel/CbiX"/>
</dbReference>
<dbReference type="GO" id="GO:0046872">
    <property type="term" value="F:metal ion binding"/>
    <property type="evidence" value="ECO:0007669"/>
    <property type="project" value="UniProtKB-KW"/>
</dbReference>
<dbReference type="InterPro" id="IPR002762">
    <property type="entry name" value="CbiX-like"/>
</dbReference>
<reference evidence="4 5" key="1">
    <citation type="submission" date="2017-10" db="EMBL/GenBank/DDBJ databases">
        <title>Sequencing the genomes of 1000 actinobacteria strains.</title>
        <authorList>
            <person name="Klenk H.-P."/>
        </authorList>
    </citation>
    <scope>NUCLEOTIDE SEQUENCE [LARGE SCALE GENOMIC DNA]</scope>
    <source>
        <strain evidence="4 5">DSM 21574</strain>
    </source>
</reference>
<dbReference type="PANTHER" id="PTHR33542">
    <property type="entry name" value="SIROHYDROCHLORIN FERROCHELATASE, CHLOROPLASTIC"/>
    <property type="match status" value="1"/>
</dbReference>
<dbReference type="Pfam" id="PF01903">
    <property type="entry name" value="CbiX"/>
    <property type="match status" value="2"/>
</dbReference>
<dbReference type="OrthoDB" id="7345302at2"/>
<gene>
    <name evidence="4" type="ORF">ATL41_1038</name>
</gene>
<dbReference type="AlphaFoldDB" id="A0A2A9EDL9"/>
<proteinExistence type="predicted"/>
<evidence type="ECO:0000256" key="3">
    <source>
        <dbReference type="SAM" id="MobiDB-lite"/>
    </source>
</evidence>
<protein>
    <submittedName>
        <fullName evidence="4">Sirohydrochlorin ferrochelatase</fullName>
    </submittedName>
</protein>
<name>A0A2A9EDL9_9MICO</name>
<dbReference type="SUPFAM" id="SSF53800">
    <property type="entry name" value="Chelatase"/>
    <property type="match status" value="1"/>
</dbReference>
<feature type="region of interest" description="Disordered" evidence="3">
    <location>
        <begin position="1"/>
        <end position="27"/>
    </location>
</feature>
<evidence type="ECO:0000313" key="4">
    <source>
        <dbReference type="EMBL" id="PFG36320.1"/>
    </source>
</evidence>